<evidence type="ECO:0000313" key="3">
    <source>
        <dbReference type="EMBL" id="UUX33710.1"/>
    </source>
</evidence>
<dbReference type="Gene3D" id="3.60.15.10">
    <property type="entry name" value="Ribonuclease Z/Hydroxyacylglutathione hydrolase-like"/>
    <property type="match status" value="1"/>
</dbReference>
<proteinExistence type="predicted"/>
<dbReference type="Pfam" id="PF12706">
    <property type="entry name" value="Lactamase_B_2"/>
    <property type="match status" value="1"/>
</dbReference>
<dbReference type="InterPro" id="IPR036866">
    <property type="entry name" value="RibonucZ/Hydroxyglut_hydro"/>
</dbReference>
<dbReference type="InterPro" id="IPR001279">
    <property type="entry name" value="Metallo-B-lactamas"/>
</dbReference>
<dbReference type="RefSeq" id="WP_313793213.1">
    <property type="nucleotide sequence ID" value="NZ_CP102453.1"/>
</dbReference>
<dbReference type="PANTHER" id="PTHR46018">
    <property type="entry name" value="ZINC PHOSPHODIESTERASE ELAC PROTEIN 1"/>
    <property type="match status" value="1"/>
</dbReference>
<gene>
    <name evidence="3" type="ORF">NRE15_12505</name>
</gene>
<evidence type="ECO:0000313" key="4">
    <source>
        <dbReference type="Proteomes" id="UP001315967"/>
    </source>
</evidence>
<dbReference type="SMART" id="SM00849">
    <property type="entry name" value="Lactamase_B"/>
    <property type="match status" value="1"/>
</dbReference>
<dbReference type="EMBL" id="CP102453">
    <property type="protein sequence ID" value="UUX33710.1"/>
    <property type="molecule type" value="Genomic_DNA"/>
</dbReference>
<keyword evidence="4" id="KW-1185">Reference proteome</keyword>
<sequence length="247" mass="27342">MKIYCIGCAGGYPMDGHGTTSFVVTDTAGEYHLLMDAGSGSALNIEKYIDVSELDAIWLSHDHPDHAADIGIYQHLLKLKKPAPKKIPVPIYVHPNSVYADWLVEDKESKPVVYQPDTHLDLGPFRARFIRTTHPVECYAIRLTERETGKAFVFTADSGWQDSMVEFAHDADLLIADTNFSNELGRNAIHMTAEEVATLANKANAKKLVASHIPPQAETGLILGQVTEALNDSIEFYACRPTEVYEI</sequence>
<protein>
    <submittedName>
        <fullName evidence="3">MBL fold metallo-hydrolase</fullName>
    </submittedName>
</protein>
<evidence type="ECO:0000259" key="2">
    <source>
        <dbReference type="SMART" id="SM00849"/>
    </source>
</evidence>
<dbReference type="SUPFAM" id="SSF56281">
    <property type="entry name" value="Metallo-hydrolase/oxidoreductase"/>
    <property type="match status" value="1"/>
</dbReference>
<organism evidence="3 4">
    <name type="scientific">Fundicoccus culcitae</name>
    <dbReference type="NCBI Taxonomy" id="2969821"/>
    <lineage>
        <taxon>Bacteria</taxon>
        <taxon>Bacillati</taxon>
        <taxon>Bacillota</taxon>
        <taxon>Bacilli</taxon>
        <taxon>Lactobacillales</taxon>
        <taxon>Aerococcaceae</taxon>
        <taxon>Fundicoccus</taxon>
    </lineage>
</organism>
<dbReference type="CDD" id="cd07716">
    <property type="entry name" value="RNaseZ_short-form-like_MBL-fold"/>
    <property type="match status" value="1"/>
</dbReference>
<dbReference type="Proteomes" id="UP001315967">
    <property type="component" value="Chromosome"/>
</dbReference>
<evidence type="ECO:0000256" key="1">
    <source>
        <dbReference type="ARBA" id="ARBA00022833"/>
    </source>
</evidence>
<dbReference type="PANTHER" id="PTHR46018:SF4">
    <property type="entry name" value="METALLO-HYDROLASE YHFI-RELATED"/>
    <property type="match status" value="1"/>
</dbReference>
<name>A0ABY5P5F9_9LACT</name>
<keyword evidence="1" id="KW-0862">Zinc</keyword>
<reference evidence="3 4" key="1">
    <citation type="submission" date="2022-08" db="EMBL/GenBank/DDBJ databases">
        <title>Aerococcaceae sp. nov isolated from spoiled eye mask.</title>
        <authorList>
            <person name="Zhou G."/>
            <person name="Xie X.-B."/>
            <person name="Shi Q.-S."/>
            <person name="Wang Y.-S."/>
            <person name="Wen X."/>
            <person name="Peng H."/>
            <person name="Yang X.-J."/>
            <person name="Tao H.-B."/>
            <person name="Huang X.-M."/>
        </authorList>
    </citation>
    <scope>NUCLEOTIDE SEQUENCE [LARGE SCALE GENOMIC DNA]</scope>
    <source>
        <strain evidence="4">DM20194951</strain>
    </source>
</reference>
<accession>A0ABY5P5F9</accession>
<feature type="domain" description="Metallo-beta-lactamase" evidence="2">
    <location>
        <begin position="18"/>
        <end position="212"/>
    </location>
</feature>